<reference evidence="4" key="1">
    <citation type="journal article" date="2019" name="Genome Announc.">
        <title>Draft Genome Sequence of Pseudoalteromonas piscicida Strain 36Y ROTHPW, an Hypersaline Seawater Isolate from the South Coast of Sonora, Mexico.</title>
        <authorList>
            <person name="Sanchez-Diaz R."/>
            <person name="Molina-Garza Z.J."/>
            <person name="Cruz-Suarez L.E."/>
            <person name="Selvin J."/>
            <person name="Kiran G.S."/>
            <person name="Ibarra-Gamez J.C."/>
            <person name="Gomez-Gil B."/>
            <person name="Galaviz-Silva L."/>
        </authorList>
    </citation>
    <scope>NUCLEOTIDE SEQUENCE [LARGE SCALE GENOMIC DNA]</scope>
    <source>
        <strain evidence="4">36Y_RITHPW</strain>
    </source>
</reference>
<dbReference type="InterPro" id="IPR051599">
    <property type="entry name" value="Cell_Envelope_Assoc"/>
</dbReference>
<proteinExistence type="predicted"/>
<dbReference type="GO" id="GO:0043164">
    <property type="term" value="P:Gram-negative-bacterium-type cell wall biogenesis"/>
    <property type="evidence" value="ECO:0007669"/>
    <property type="project" value="TreeGrafter"/>
</dbReference>
<evidence type="ECO:0000313" key="3">
    <source>
        <dbReference type="EMBL" id="PCK30946.1"/>
    </source>
</evidence>
<keyword evidence="4" id="KW-1185">Reference proteome</keyword>
<dbReference type="InterPro" id="IPR003848">
    <property type="entry name" value="DUF218"/>
</dbReference>
<dbReference type="AlphaFoldDB" id="A0A2A5JND7"/>
<feature type="transmembrane region" description="Helical" evidence="1">
    <location>
        <begin position="12"/>
        <end position="30"/>
    </location>
</feature>
<name>A0A2A5JND7_PSEO7</name>
<dbReference type="GO" id="GO:0005886">
    <property type="term" value="C:plasma membrane"/>
    <property type="evidence" value="ECO:0007669"/>
    <property type="project" value="TreeGrafter"/>
</dbReference>
<keyword evidence="1" id="KW-1133">Transmembrane helix</keyword>
<evidence type="ECO:0000313" key="4">
    <source>
        <dbReference type="Proteomes" id="UP000228621"/>
    </source>
</evidence>
<dbReference type="OrthoDB" id="9809813at2"/>
<gene>
    <name evidence="3" type="ORF">CEX98_15090</name>
</gene>
<keyword evidence="1" id="KW-0472">Membrane</keyword>
<comment type="caution">
    <text evidence="3">The sequence shown here is derived from an EMBL/GenBank/DDBJ whole genome shotgun (WGS) entry which is preliminary data.</text>
</comment>
<dbReference type="PANTHER" id="PTHR30336:SF4">
    <property type="entry name" value="ENVELOPE BIOGENESIS FACTOR ELYC"/>
    <property type="match status" value="1"/>
</dbReference>
<sequence>MFEVKKVIGQLLMPLPLALIILMLLLLFVAKTRKAPYVACWFTVLSIWGISTPYVAQRVIEWDSNHLRAFNPAKHRNIDKIVVLGCDLYPNNSLPSNAQLGSCGLARLVEGIRLANMYPNAQLFVPGYGYGHATSAGLMAKTAQSLGIPASRIKQNPSAKDTADEARMLASKLVDYDVALVTSASHMQRAKDLFEAQGVNVISAPTEFYNFNQYPWSRQFIPQHKALEIVTRIWHEQVGSAWISIRRTIDPEAL</sequence>
<protein>
    <recommendedName>
        <fullName evidence="2">DUF218 domain-containing protein</fullName>
    </recommendedName>
</protein>
<feature type="domain" description="DUF218" evidence="2">
    <location>
        <begin position="79"/>
        <end position="239"/>
    </location>
</feature>
<organism evidence="3 4">
    <name type="scientific">Pseudoalteromonas piscicida</name>
    <dbReference type="NCBI Taxonomy" id="43662"/>
    <lineage>
        <taxon>Bacteria</taxon>
        <taxon>Pseudomonadati</taxon>
        <taxon>Pseudomonadota</taxon>
        <taxon>Gammaproteobacteria</taxon>
        <taxon>Alteromonadales</taxon>
        <taxon>Pseudoalteromonadaceae</taxon>
        <taxon>Pseudoalteromonas</taxon>
    </lineage>
</organism>
<evidence type="ECO:0000259" key="2">
    <source>
        <dbReference type="Pfam" id="PF02698"/>
    </source>
</evidence>
<keyword evidence="1" id="KW-0812">Transmembrane</keyword>
<accession>A0A2A5JND7</accession>
<dbReference type="Proteomes" id="UP000228621">
    <property type="component" value="Unassembled WGS sequence"/>
</dbReference>
<dbReference type="CDD" id="cd06259">
    <property type="entry name" value="YdcF-like"/>
    <property type="match status" value="1"/>
</dbReference>
<dbReference type="RefSeq" id="WP_099642884.1">
    <property type="nucleotide sequence ID" value="NZ_NKHF01000068.1"/>
</dbReference>
<dbReference type="EMBL" id="NKHF01000068">
    <property type="protein sequence ID" value="PCK30946.1"/>
    <property type="molecule type" value="Genomic_DNA"/>
</dbReference>
<dbReference type="PANTHER" id="PTHR30336">
    <property type="entry name" value="INNER MEMBRANE PROTEIN, PROBABLE PERMEASE"/>
    <property type="match status" value="1"/>
</dbReference>
<dbReference type="GO" id="GO:0000270">
    <property type="term" value="P:peptidoglycan metabolic process"/>
    <property type="evidence" value="ECO:0007669"/>
    <property type="project" value="TreeGrafter"/>
</dbReference>
<dbReference type="Pfam" id="PF02698">
    <property type="entry name" value="DUF218"/>
    <property type="match status" value="1"/>
</dbReference>
<evidence type="ECO:0000256" key="1">
    <source>
        <dbReference type="SAM" id="Phobius"/>
    </source>
</evidence>